<keyword evidence="9" id="KW-1185">Reference proteome</keyword>
<evidence type="ECO:0000256" key="4">
    <source>
        <dbReference type="ARBA" id="ARBA00022946"/>
    </source>
</evidence>
<evidence type="ECO:0000256" key="2">
    <source>
        <dbReference type="ARBA" id="ARBA00005543"/>
    </source>
</evidence>
<name>C4JEP7_UNCRE</name>
<evidence type="ECO:0000256" key="3">
    <source>
        <dbReference type="ARBA" id="ARBA00016197"/>
    </source>
</evidence>
<sequence>MDTGRTVVARIPTSVAGPSRLTTNSEVATISYLKSKLSLPIPKILAWSDDPNNPAGIEYIIQEHVDGAQLHGQWPQMTSSEHMHCTKDLSFKLRDMATLEFPAYGNIYFADAPIDATSKIPLEDGFCIGPYCNPLFWNCGAGDMEMYDERIQKAGLPTLIHADYNKRNIYVSPKDTTQITGLIDWQLTCIEPAFIYAHSTPDFAALPDINPAEENDQPNSADEQWLLKDLAICHQTYDVIMTYKTPKLRPARELDSSLFRLFHYCFTTWRDGIPAIRQELMDLKGIWADLQLPGDFPYSPDEKEIAEHAQQYEDFETKQKLKAWLKIQMQTTSDGWVPNEVWEAAKEANKAAYDEWIESACSEGMTVEEADKLWPFDSR</sequence>
<evidence type="ECO:0000259" key="7">
    <source>
        <dbReference type="Pfam" id="PF01636"/>
    </source>
</evidence>
<dbReference type="GO" id="GO:0005739">
    <property type="term" value="C:mitochondrion"/>
    <property type="evidence" value="ECO:0007669"/>
    <property type="project" value="UniProtKB-SubCell"/>
</dbReference>
<evidence type="ECO:0000256" key="1">
    <source>
        <dbReference type="ARBA" id="ARBA00004173"/>
    </source>
</evidence>
<keyword evidence="5" id="KW-0496">Mitochondrion</keyword>
<accession>C4JEP7</accession>
<comment type="similarity">
    <text evidence="2">Belongs to the AIM9 family.</text>
</comment>
<organism evidence="8 9">
    <name type="scientific">Uncinocarpus reesii (strain UAMH 1704)</name>
    <dbReference type="NCBI Taxonomy" id="336963"/>
    <lineage>
        <taxon>Eukaryota</taxon>
        <taxon>Fungi</taxon>
        <taxon>Dikarya</taxon>
        <taxon>Ascomycota</taxon>
        <taxon>Pezizomycotina</taxon>
        <taxon>Eurotiomycetes</taxon>
        <taxon>Eurotiomycetidae</taxon>
        <taxon>Onygenales</taxon>
        <taxon>Onygenaceae</taxon>
        <taxon>Uncinocarpus</taxon>
    </lineage>
</organism>
<evidence type="ECO:0000313" key="8">
    <source>
        <dbReference type="EMBL" id="EEP77358.1"/>
    </source>
</evidence>
<dbReference type="KEGG" id="ure:UREG_02207"/>
<dbReference type="Gene3D" id="3.90.1200.10">
    <property type="match status" value="1"/>
</dbReference>
<dbReference type="STRING" id="336963.C4JEP7"/>
<dbReference type="InterPro" id="IPR002575">
    <property type="entry name" value="Aminoglycoside_PTrfase"/>
</dbReference>
<evidence type="ECO:0000256" key="6">
    <source>
        <dbReference type="ARBA" id="ARBA00031849"/>
    </source>
</evidence>
<protein>
    <recommendedName>
        <fullName evidence="3">Altered inheritance of mitochondria protein 9, mitochondrial</fullName>
    </recommendedName>
    <alternativeName>
        <fullName evidence="6">Found in mitochondrial proteome protein 29</fullName>
    </alternativeName>
</protein>
<dbReference type="AlphaFoldDB" id="C4JEP7"/>
<dbReference type="VEuPathDB" id="FungiDB:UREG_02207"/>
<evidence type="ECO:0000313" key="9">
    <source>
        <dbReference type="Proteomes" id="UP000002058"/>
    </source>
</evidence>
<dbReference type="Pfam" id="PF01636">
    <property type="entry name" value="APH"/>
    <property type="match status" value="1"/>
</dbReference>
<gene>
    <name evidence="8" type="ORF">UREG_02207</name>
</gene>
<evidence type="ECO:0000256" key="5">
    <source>
        <dbReference type="ARBA" id="ARBA00023128"/>
    </source>
</evidence>
<dbReference type="InterPro" id="IPR051035">
    <property type="entry name" value="Mito_inheritance_9"/>
</dbReference>
<reference evidence="9" key="1">
    <citation type="journal article" date="2009" name="Genome Res.">
        <title>Comparative genomic analyses of the human fungal pathogens Coccidioides and their relatives.</title>
        <authorList>
            <person name="Sharpton T.J."/>
            <person name="Stajich J.E."/>
            <person name="Rounsley S.D."/>
            <person name="Gardner M.J."/>
            <person name="Wortman J.R."/>
            <person name="Jordar V.S."/>
            <person name="Maiti R."/>
            <person name="Kodira C.D."/>
            <person name="Neafsey D.E."/>
            <person name="Zeng Q."/>
            <person name="Hung C.-Y."/>
            <person name="McMahan C."/>
            <person name="Muszewska A."/>
            <person name="Grynberg M."/>
            <person name="Mandel M.A."/>
            <person name="Kellner E.M."/>
            <person name="Barker B.M."/>
            <person name="Galgiani J.N."/>
            <person name="Orbach M.J."/>
            <person name="Kirkland T.N."/>
            <person name="Cole G.T."/>
            <person name="Henn M.R."/>
            <person name="Birren B.W."/>
            <person name="Taylor J.W."/>
        </authorList>
    </citation>
    <scope>NUCLEOTIDE SEQUENCE [LARGE SCALE GENOMIC DNA]</scope>
    <source>
        <strain evidence="9">UAMH 1704</strain>
    </source>
</reference>
<comment type="subcellular location">
    <subcellularLocation>
        <location evidence="1">Mitochondrion</location>
    </subcellularLocation>
</comment>
<keyword evidence="4" id="KW-0809">Transit peptide</keyword>
<dbReference type="InterPro" id="IPR011009">
    <property type="entry name" value="Kinase-like_dom_sf"/>
</dbReference>
<dbReference type="RefSeq" id="XP_002542691.1">
    <property type="nucleotide sequence ID" value="XM_002542645.1"/>
</dbReference>
<dbReference type="Proteomes" id="UP000002058">
    <property type="component" value="Unassembled WGS sequence"/>
</dbReference>
<dbReference type="HOGENOM" id="CLU_019189_3_0_1"/>
<dbReference type="eggNOG" id="ENOG502SIYK">
    <property type="taxonomic scope" value="Eukaryota"/>
</dbReference>
<dbReference type="PANTHER" id="PTHR36091">
    <property type="entry name" value="ALTERED INHERITANCE OF MITOCHONDRIA PROTEIN 9, MITOCHONDRIAL"/>
    <property type="match status" value="1"/>
</dbReference>
<dbReference type="InParanoid" id="C4JEP7"/>
<feature type="domain" description="Aminoglycoside phosphotransferase" evidence="7">
    <location>
        <begin position="3"/>
        <end position="193"/>
    </location>
</feature>
<dbReference type="OMA" id="RLFHYCF"/>
<dbReference type="GeneID" id="8440887"/>
<dbReference type="OrthoDB" id="2831558at2759"/>
<dbReference type="EMBL" id="CH476615">
    <property type="protein sequence ID" value="EEP77358.1"/>
    <property type="molecule type" value="Genomic_DNA"/>
</dbReference>
<proteinExistence type="inferred from homology"/>
<dbReference type="PANTHER" id="PTHR36091:SF1">
    <property type="entry name" value="ALTERED INHERITANCE OF MITOCHONDRIA PROTEIN 9, MITOCHONDRIAL"/>
    <property type="match status" value="1"/>
</dbReference>
<dbReference type="SUPFAM" id="SSF56112">
    <property type="entry name" value="Protein kinase-like (PK-like)"/>
    <property type="match status" value="1"/>
</dbReference>